<dbReference type="PANTHER" id="PTHR24416">
    <property type="entry name" value="TYROSINE-PROTEIN KINASE RECEPTOR"/>
    <property type="match status" value="1"/>
</dbReference>
<evidence type="ECO:0000256" key="5">
    <source>
        <dbReference type="ARBA" id="ARBA00022729"/>
    </source>
</evidence>
<feature type="binding site" evidence="15">
    <location>
        <position position="552"/>
    </location>
    <ligand>
        <name>ATP</name>
        <dbReference type="ChEBI" id="CHEBI:30616"/>
    </ligand>
</feature>
<comment type="catalytic activity">
    <reaction evidence="14">
        <text>L-tyrosyl-[protein] + ATP = O-phospho-L-tyrosyl-[protein] + ADP + H(+)</text>
        <dbReference type="Rhea" id="RHEA:10596"/>
        <dbReference type="Rhea" id="RHEA-COMP:10136"/>
        <dbReference type="Rhea" id="RHEA-COMP:20101"/>
        <dbReference type="ChEBI" id="CHEBI:15378"/>
        <dbReference type="ChEBI" id="CHEBI:30616"/>
        <dbReference type="ChEBI" id="CHEBI:46858"/>
        <dbReference type="ChEBI" id="CHEBI:61978"/>
        <dbReference type="ChEBI" id="CHEBI:456216"/>
        <dbReference type="EC" id="2.7.10.1"/>
    </reaction>
</comment>
<keyword evidence="7 15" id="KW-0547">Nucleotide-binding</keyword>
<dbReference type="Gene3D" id="3.30.200.20">
    <property type="entry name" value="Phosphorylase Kinase, domain 1"/>
    <property type="match status" value="1"/>
</dbReference>
<evidence type="ECO:0000259" key="17">
    <source>
        <dbReference type="PROSITE" id="PS50011"/>
    </source>
</evidence>
<dbReference type="EC" id="2.7.10.1" evidence="2"/>
<evidence type="ECO:0000256" key="13">
    <source>
        <dbReference type="ARBA" id="ARBA00023180"/>
    </source>
</evidence>
<dbReference type="Pfam" id="PF07714">
    <property type="entry name" value="PK_Tyr_Ser-Thr"/>
    <property type="match status" value="1"/>
</dbReference>
<organism evidence="18 19">
    <name type="scientific">Brassicogethes aeneus</name>
    <name type="common">Rape pollen beetle</name>
    <name type="synonym">Meligethes aeneus</name>
    <dbReference type="NCBI Taxonomy" id="1431903"/>
    <lineage>
        <taxon>Eukaryota</taxon>
        <taxon>Metazoa</taxon>
        <taxon>Ecdysozoa</taxon>
        <taxon>Arthropoda</taxon>
        <taxon>Hexapoda</taxon>
        <taxon>Insecta</taxon>
        <taxon>Pterygota</taxon>
        <taxon>Neoptera</taxon>
        <taxon>Endopterygota</taxon>
        <taxon>Coleoptera</taxon>
        <taxon>Polyphaga</taxon>
        <taxon>Cucujiformia</taxon>
        <taxon>Nitidulidae</taxon>
        <taxon>Meligethinae</taxon>
        <taxon>Brassicogethes</taxon>
    </lineage>
</organism>
<evidence type="ECO:0000256" key="4">
    <source>
        <dbReference type="ARBA" id="ARBA00022692"/>
    </source>
</evidence>
<dbReference type="OrthoDB" id="3256376at2759"/>
<gene>
    <name evidence="18" type="ORF">MELIAE_LOCUS3458</name>
</gene>
<evidence type="ECO:0000256" key="2">
    <source>
        <dbReference type="ARBA" id="ARBA00011902"/>
    </source>
</evidence>
<keyword evidence="6" id="KW-0677">Repeat</keyword>
<dbReference type="PROSITE" id="PS50011">
    <property type="entry name" value="PROTEIN_KINASE_DOM"/>
    <property type="match status" value="1"/>
</dbReference>
<keyword evidence="9 15" id="KW-0067">ATP-binding</keyword>
<protein>
    <recommendedName>
        <fullName evidence="2">receptor protein-tyrosine kinase</fullName>
        <ecNumber evidence="2">2.7.10.1</ecNumber>
    </recommendedName>
</protein>
<dbReference type="GO" id="GO:0005886">
    <property type="term" value="C:plasma membrane"/>
    <property type="evidence" value="ECO:0007669"/>
    <property type="project" value="TreeGrafter"/>
</dbReference>
<name>A0A9P0FF65_BRAAE</name>
<keyword evidence="12" id="KW-0829">Tyrosine-protein kinase</keyword>
<dbReference type="SUPFAM" id="SSF49265">
    <property type="entry name" value="Fibronectin type III"/>
    <property type="match status" value="2"/>
</dbReference>
<keyword evidence="3" id="KW-0808">Transferase</keyword>
<dbReference type="PROSITE" id="PS00109">
    <property type="entry name" value="PROTEIN_KINASE_TYR"/>
    <property type="match status" value="1"/>
</dbReference>
<evidence type="ECO:0000256" key="14">
    <source>
        <dbReference type="ARBA" id="ARBA00051243"/>
    </source>
</evidence>
<dbReference type="GO" id="GO:1902533">
    <property type="term" value="P:positive regulation of intracellular signal transduction"/>
    <property type="evidence" value="ECO:0007669"/>
    <property type="project" value="UniProtKB-ARBA"/>
</dbReference>
<feature type="transmembrane region" description="Helical" evidence="16">
    <location>
        <begin position="456"/>
        <end position="477"/>
    </location>
</feature>
<evidence type="ECO:0000256" key="3">
    <source>
        <dbReference type="ARBA" id="ARBA00022679"/>
    </source>
</evidence>
<reference evidence="18" key="1">
    <citation type="submission" date="2021-12" db="EMBL/GenBank/DDBJ databases">
        <authorList>
            <person name="King R."/>
        </authorList>
    </citation>
    <scope>NUCLEOTIDE SEQUENCE</scope>
</reference>
<keyword evidence="11 16" id="KW-0472">Membrane</keyword>
<evidence type="ECO:0000256" key="9">
    <source>
        <dbReference type="ARBA" id="ARBA00022840"/>
    </source>
</evidence>
<evidence type="ECO:0000256" key="10">
    <source>
        <dbReference type="ARBA" id="ARBA00022989"/>
    </source>
</evidence>
<dbReference type="GO" id="GO:0005524">
    <property type="term" value="F:ATP binding"/>
    <property type="evidence" value="ECO:0007669"/>
    <property type="project" value="UniProtKB-UniRule"/>
</dbReference>
<accession>A0A9P0FF65</accession>
<dbReference type="Gene3D" id="1.10.510.10">
    <property type="entry name" value="Transferase(Phosphotransferase) domain 1"/>
    <property type="match status" value="1"/>
</dbReference>
<evidence type="ECO:0000256" key="1">
    <source>
        <dbReference type="ARBA" id="ARBA00004479"/>
    </source>
</evidence>
<evidence type="ECO:0000313" key="19">
    <source>
        <dbReference type="Proteomes" id="UP001154078"/>
    </source>
</evidence>
<dbReference type="InterPro" id="IPR011009">
    <property type="entry name" value="Kinase-like_dom_sf"/>
</dbReference>
<dbReference type="GO" id="GO:0007169">
    <property type="term" value="P:cell surface receptor protein tyrosine kinase signaling pathway"/>
    <property type="evidence" value="ECO:0007669"/>
    <property type="project" value="TreeGrafter"/>
</dbReference>
<feature type="domain" description="Protein kinase" evidence="17">
    <location>
        <begin position="520"/>
        <end position="825"/>
    </location>
</feature>
<dbReference type="AlphaFoldDB" id="A0A9P0FF65"/>
<dbReference type="InterPro" id="IPR036116">
    <property type="entry name" value="FN3_sf"/>
</dbReference>
<evidence type="ECO:0000256" key="8">
    <source>
        <dbReference type="ARBA" id="ARBA00022777"/>
    </source>
</evidence>
<dbReference type="InterPro" id="IPR050122">
    <property type="entry name" value="RTK"/>
</dbReference>
<dbReference type="SMART" id="SM00219">
    <property type="entry name" value="TyrKc"/>
    <property type="match status" value="1"/>
</dbReference>
<dbReference type="InterPro" id="IPR017441">
    <property type="entry name" value="Protein_kinase_ATP_BS"/>
</dbReference>
<evidence type="ECO:0000256" key="15">
    <source>
        <dbReference type="PROSITE-ProRule" id="PRU10141"/>
    </source>
</evidence>
<dbReference type="EMBL" id="OV121133">
    <property type="protein sequence ID" value="CAH0550701.1"/>
    <property type="molecule type" value="Genomic_DNA"/>
</dbReference>
<dbReference type="InterPro" id="IPR003961">
    <property type="entry name" value="FN3_dom"/>
</dbReference>
<evidence type="ECO:0000256" key="16">
    <source>
        <dbReference type="SAM" id="Phobius"/>
    </source>
</evidence>
<keyword evidence="19" id="KW-1185">Reference proteome</keyword>
<dbReference type="CDD" id="cd00192">
    <property type="entry name" value="PTKc"/>
    <property type="match status" value="1"/>
</dbReference>
<dbReference type="InterPro" id="IPR008266">
    <property type="entry name" value="Tyr_kinase_AS"/>
</dbReference>
<evidence type="ECO:0000256" key="11">
    <source>
        <dbReference type="ARBA" id="ARBA00023136"/>
    </source>
</evidence>
<dbReference type="GO" id="GO:0043235">
    <property type="term" value="C:receptor complex"/>
    <property type="evidence" value="ECO:0007669"/>
    <property type="project" value="TreeGrafter"/>
</dbReference>
<evidence type="ECO:0000256" key="12">
    <source>
        <dbReference type="ARBA" id="ARBA00023137"/>
    </source>
</evidence>
<dbReference type="InterPro" id="IPR001245">
    <property type="entry name" value="Ser-Thr/Tyr_kinase_cat_dom"/>
</dbReference>
<proteinExistence type="predicted"/>
<dbReference type="Proteomes" id="UP001154078">
    <property type="component" value="Chromosome 2"/>
</dbReference>
<dbReference type="FunFam" id="1.10.510.10:FF:000190">
    <property type="entry name" value="Proto-oncogene tyrosine-protein kinase receptor Ret"/>
    <property type="match status" value="1"/>
</dbReference>
<keyword evidence="13" id="KW-0325">Glycoprotein</keyword>
<dbReference type="PANTHER" id="PTHR24416:SF620">
    <property type="entry name" value="TYROSINE-PROTEIN KINASE RECEPTOR TORSO"/>
    <property type="match status" value="1"/>
</dbReference>
<dbReference type="InterPro" id="IPR020635">
    <property type="entry name" value="Tyr_kinase_cat_dom"/>
</dbReference>
<evidence type="ECO:0000256" key="7">
    <source>
        <dbReference type="ARBA" id="ARBA00022741"/>
    </source>
</evidence>
<dbReference type="GO" id="GO:0004714">
    <property type="term" value="F:transmembrane receptor protein tyrosine kinase activity"/>
    <property type="evidence" value="ECO:0007669"/>
    <property type="project" value="UniProtKB-EC"/>
</dbReference>
<evidence type="ECO:0000313" key="18">
    <source>
        <dbReference type="EMBL" id="CAH0550701.1"/>
    </source>
</evidence>
<comment type="subcellular location">
    <subcellularLocation>
        <location evidence="1">Membrane</location>
        <topology evidence="1">Single-pass type I membrane protein</topology>
    </subcellularLocation>
</comment>
<dbReference type="PRINTS" id="PR00109">
    <property type="entry name" value="TYRKINASE"/>
</dbReference>
<keyword evidence="5" id="KW-0732">Signal</keyword>
<dbReference type="SUPFAM" id="SSF56112">
    <property type="entry name" value="Protein kinase-like (PK-like)"/>
    <property type="match status" value="1"/>
</dbReference>
<keyword evidence="4 16" id="KW-0812">Transmembrane</keyword>
<dbReference type="InterPro" id="IPR000719">
    <property type="entry name" value="Prot_kinase_dom"/>
</dbReference>
<dbReference type="PROSITE" id="PS00107">
    <property type="entry name" value="PROTEIN_KINASE_ATP"/>
    <property type="match status" value="1"/>
</dbReference>
<evidence type="ECO:0000256" key="6">
    <source>
        <dbReference type="ARBA" id="ARBA00022737"/>
    </source>
</evidence>
<keyword evidence="8" id="KW-0418">Kinase</keyword>
<sequence length="850" mass="98559">MWSSREAWTKRQQAREWQQSPGCNTGKTLMGSGVETWSVELLKLSRPKIRAVVEIVSGHNNLNKHRYVIGKTTSPRCERCEEEIEDSQHFLCKCVALARTRFAVFGQTEIHPEQNLLNINITCRPPKYYLKDIKEILNMNADPPVLHCEEHNLINIKWNKEESLRYFLEVYDVEKRHKTYSDMVKCNNYTITNLTADSEYHIRLWSISNETIFSYSKILNVKTPMKDFSKNTVEKIGLKNLNLINSSYQAVIHWNTTKEKNCYFDVVWFENEYLEDLGDYKQIELKKPYSLHELKLDQLKMGNTYSLAIMTTSETSHIESVKSWFNFTTPNCLESFKSLNMCEPNTPLNMTLQEAIVEFNNNIPVYNVKINWETPEYYPEYYLVQLITFNMNSTVTTLNITGTATEAIFLNTDLGSNYQVSLTAWSKAGSSRPAFQHKIVDANKILITKAQTNVKLILAIVFPIVAILSSFILYLFISKKYMGKDKKEMRCEYFKEADQSMPEPNEENHFDEWELDYKKLLFQKVLGEGAFGIVKRAFYEEDNEVQKDVAIKMLKDSPTQAELREFYQEMEIMKMVGSHPHLVSMIGCITKNTNQGPLLIVEYCAKGDLQSFLRNIWEKITNQSTRYVNLPESQMHCNNRLYDFDRTLQDDFNLQSTDIISYARQVSMGMEYLSSLRVLHRDLAARNVLVCEDGRTVKISDFGLSRDVYQDDVYCKSGAGKLPIRWMALESVTHQRYTTQSDVWSFGVLLWEIVTLGGNPYPGVNNQDVLFLLKQGYRMSKPVNCSEELYAIMAECWYESPNDRPTFADLSNKLENLLEKKSEYLSLDANMEDTAIIVCSQGYLKPIDKQ</sequence>
<dbReference type="CDD" id="cd00063">
    <property type="entry name" value="FN3"/>
    <property type="match status" value="2"/>
</dbReference>
<keyword evidence="10 16" id="KW-1133">Transmembrane helix</keyword>